<dbReference type="Pfam" id="PF09791">
    <property type="entry name" value="Oxidored-like"/>
    <property type="match status" value="1"/>
</dbReference>
<feature type="domain" description="Oxidoreductase-like" evidence="1">
    <location>
        <begin position="42"/>
        <end position="82"/>
    </location>
</feature>
<organism evidence="2 3">
    <name type="scientific">Schizosaccharomyces japonicus (strain yFS275 / FY16936)</name>
    <name type="common">Fission yeast</name>
    <dbReference type="NCBI Taxonomy" id="402676"/>
    <lineage>
        <taxon>Eukaryota</taxon>
        <taxon>Fungi</taxon>
        <taxon>Dikarya</taxon>
        <taxon>Ascomycota</taxon>
        <taxon>Taphrinomycotina</taxon>
        <taxon>Schizosaccharomycetes</taxon>
        <taxon>Schizosaccharomycetales</taxon>
        <taxon>Schizosaccharomycetaceae</taxon>
        <taxon>Schizosaccharomyces</taxon>
    </lineage>
</organism>
<dbReference type="OrthoDB" id="10064411at2759"/>
<reference evidence="2 3" key="1">
    <citation type="journal article" date="2011" name="Science">
        <title>Comparative functional genomics of the fission yeasts.</title>
        <authorList>
            <person name="Rhind N."/>
            <person name="Chen Z."/>
            <person name="Yassour M."/>
            <person name="Thompson D.A."/>
            <person name="Haas B.J."/>
            <person name="Habib N."/>
            <person name="Wapinski I."/>
            <person name="Roy S."/>
            <person name="Lin M.F."/>
            <person name="Heiman D.I."/>
            <person name="Young S.K."/>
            <person name="Furuya K."/>
            <person name="Guo Y."/>
            <person name="Pidoux A."/>
            <person name="Chen H.M."/>
            <person name="Robbertse B."/>
            <person name="Goldberg J.M."/>
            <person name="Aoki K."/>
            <person name="Bayne E.H."/>
            <person name="Berlin A.M."/>
            <person name="Desjardins C.A."/>
            <person name="Dobbs E."/>
            <person name="Dukaj L."/>
            <person name="Fan L."/>
            <person name="FitzGerald M.G."/>
            <person name="French C."/>
            <person name="Gujja S."/>
            <person name="Hansen K."/>
            <person name="Keifenheim D."/>
            <person name="Levin J.Z."/>
            <person name="Mosher R.A."/>
            <person name="Mueller C.A."/>
            <person name="Pfiffner J."/>
            <person name="Priest M."/>
            <person name="Russ C."/>
            <person name="Smialowska A."/>
            <person name="Swoboda P."/>
            <person name="Sykes S.M."/>
            <person name="Vaughn M."/>
            <person name="Vengrova S."/>
            <person name="Yoder R."/>
            <person name="Zeng Q."/>
            <person name="Allshire R."/>
            <person name="Baulcombe D."/>
            <person name="Birren B.W."/>
            <person name="Brown W."/>
            <person name="Ekwall K."/>
            <person name="Kellis M."/>
            <person name="Leatherwood J."/>
            <person name="Levin H."/>
            <person name="Margalit H."/>
            <person name="Martienssen R."/>
            <person name="Nieduszynski C.A."/>
            <person name="Spatafora J.W."/>
            <person name="Friedman N."/>
            <person name="Dalgaard J.Z."/>
            <person name="Baumann P."/>
            <person name="Niki H."/>
            <person name="Regev A."/>
            <person name="Nusbaum C."/>
        </authorList>
    </citation>
    <scope>NUCLEOTIDE SEQUENCE [LARGE SCALE GENOMIC DNA]</scope>
    <source>
        <strain evidence="3">yFS275 / FY16936</strain>
    </source>
</reference>
<evidence type="ECO:0000313" key="2">
    <source>
        <dbReference type="EMBL" id="EEB07474.1"/>
    </source>
</evidence>
<dbReference type="RefSeq" id="XP_002173767.1">
    <property type="nucleotide sequence ID" value="XM_002173731.1"/>
</dbReference>
<dbReference type="JaponicusDB" id="SJAG_02559"/>
<name>B6K0K3_SCHJY</name>
<proteinExistence type="predicted"/>
<dbReference type="VEuPathDB" id="FungiDB:SJAG_02559"/>
<evidence type="ECO:0000313" key="3">
    <source>
        <dbReference type="Proteomes" id="UP000001744"/>
    </source>
</evidence>
<accession>B6K0K3</accession>
<keyword evidence="3" id="KW-1185">Reference proteome</keyword>
<dbReference type="PANTHER" id="PTHR21193">
    <property type="entry name" value="OXIDOREDUCTASE-LIKE DOMAIN-CONTAINING PROTEIN 1"/>
    <property type="match status" value="1"/>
</dbReference>
<dbReference type="HOGENOM" id="CLU_131106_0_0_1"/>
<dbReference type="Proteomes" id="UP000001744">
    <property type="component" value="Unassembled WGS sequence"/>
</dbReference>
<dbReference type="AlphaFoldDB" id="B6K0K3"/>
<dbReference type="EMBL" id="KE651166">
    <property type="protein sequence ID" value="EEB07474.1"/>
    <property type="molecule type" value="Genomic_DNA"/>
</dbReference>
<protein>
    <submittedName>
        <fullName evidence="2">Eukaryotic protein</fullName>
    </submittedName>
</protein>
<evidence type="ECO:0000259" key="1">
    <source>
        <dbReference type="Pfam" id="PF09791"/>
    </source>
</evidence>
<dbReference type="OMA" id="GCSICVW"/>
<dbReference type="GeneID" id="7051187"/>
<gene>
    <name evidence="2" type="ORF">SJAG_02559</name>
</gene>
<sequence>MLQQPQSNVFHRAGMDFLAVEEGPATLRTYSVGNVAHDYLDVHVPPKPEEPLNCCQSGCPICVWDIYADDLREYQDARIRAKKAFIERKMAVPTELKDQQLNAKDPLEQLPPSIHAFVDLEKRLAKKKLENDS</sequence>
<dbReference type="STRING" id="402676.B6K0K3"/>
<dbReference type="InterPro" id="IPR019180">
    <property type="entry name" value="Oxidoreductase-like_N"/>
</dbReference>
<dbReference type="eggNOG" id="KOG4690">
    <property type="taxonomic scope" value="Eukaryota"/>
</dbReference>
<dbReference type="PANTHER" id="PTHR21193:SF3">
    <property type="entry name" value="OXIDOREDUCTASE-LIKE DOMAIN-CONTAINING PROTEIN 1"/>
    <property type="match status" value="1"/>
</dbReference>
<dbReference type="InterPro" id="IPR039251">
    <property type="entry name" value="OXLD1"/>
</dbReference>